<dbReference type="InterPro" id="IPR016186">
    <property type="entry name" value="C-type_lectin-like/link_sf"/>
</dbReference>
<dbReference type="FunFam" id="1.20.1480.30:FF:000003">
    <property type="entry name" value="Uncharacterized protein"/>
    <property type="match status" value="1"/>
</dbReference>
<reference evidence="5" key="1">
    <citation type="journal article" date="2008" name="Nature">
        <title>The amphioxus genome and the evolution of the chordate karyotype.</title>
        <authorList>
            <consortium name="US DOE Joint Genome Institute (JGI-PGF)"/>
            <person name="Putnam N.H."/>
            <person name="Butts T."/>
            <person name="Ferrier D.E.K."/>
            <person name="Furlong R.F."/>
            <person name="Hellsten U."/>
            <person name="Kawashima T."/>
            <person name="Robinson-Rechavi M."/>
            <person name="Shoguchi E."/>
            <person name="Terry A."/>
            <person name="Yu J.-K."/>
            <person name="Benito-Gutierrez E.L."/>
            <person name="Dubchak I."/>
            <person name="Garcia-Fernandez J."/>
            <person name="Gibson-Brown J.J."/>
            <person name="Grigoriev I.V."/>
            <person name="Horton A.C."/>
            <person name="de Jong P.J."/>
            <person name="Jurka J."/>
            <person name="Kapitonov V.V."/>
            <person name="Kohara Y."/>
            <person name="Kuroki Y."/>
            <person name="Lindquist E."/>
            <person name="Lucas S."/>
            <person name="Osoegawa K."/>
            <person name="Pennacchio L.A."/>
            <person name="Salamov A.A."/>
            <person name="Satou Y."/>
            <person name="Sauka-Spengler T."/>
            <person name="Schmutz J."/>
            <person name="Shin-I T."/>
            <person name="Toyoda A."/>
            <person name="Bronner-Fraser M."/>
            <person name="Fujiyama A."/>
            <person name="Holland L.Z."/>
            <person name="Holland P.W.H."/>
            <person name="Satoh N."/>
            <person name="Rokhsar D.S."/>
        </authorList>
    </citation>
    <scope>NUCLEOTIDE SEQUENCE [LARGE SCALE GENOMIC DNA]</scope>
    <source>
        <strain evidence="5">S238N-H82</strain>
        <tissue evidence="5">Testes</tissue>
    </source>
</reference>
<dbReference type="InParanoid" id="C3ZRC9"/>
<dbReference type="SMART" id="SM00034">
    <property type="entry name" value="CLECT"/>
    <property type="match status" value="1"/>
</dbReference>
<organism>
    <name type="scientific">Branchiostoma floridae</name>
    <name type="common">Florida lancelet</name>
    <name type="synonym">Amphioxus</name>
    <dbReference type="NCBI Taxonomy" id="7739"/>
    <lineage>
        <taxon>Eukaryota</taxon>
        <taxon>Metazoa</taxon>
        <taxon>Chordata</taxon>
        <taxon>Cephalochordata</taxon>
        <taxon>Leptocardii</taxon>
        <taxon>Amphioxiformes</taxon>
        <taxon>Branchiostomatidae</taxon>
        <taxon>Branchiostoma</taxon>
    </lineage>
</organism>
<dbReference type="eggNOG" id="KOG4297">
    <property type="taxonomic scope" value="Eukaryota"/>
</dbReference>
<evidence type="ECO:0000256" key="2">
    <source>
        <dbReference type="ARBA" id="ARBA00023157"/>
    </source>
</evidence>
<feature type="domain" description="C-type lectin" evidence="4">
    <location>
        <begin position="528"/>
        <end position="649"/>
    </location>
</feature>
<dbReference type="PROSITE" id="PS00615">
    <property type="entry name" value="C_TYPE_LECTIN_1"/>
    <property type="match status" value="1"/>
</dbReference>
<evidence type="ECO:0000256" key="3">
    <source>
        <dbReference type="SAM" id="Coils"/>
    </source>
</evidence>
<accession>C3ZRC9</accession>
<dbReference type="AlphaFoldDB" id="C3ZRC9"/>
<dbReference type="SUPFAM" id="SSF56436">
    <property type="entry name" value="C-type lectin-like"/>
    <property type="match status" value="1"/>
</dbReference>
<dbReference type="Pfam" id="PF00059">
    <property type="entry name" value="Lectin_C"/>
    <property type="match status" value="1"/>
</dbReference>
<dbReference type="EMBL" id="GG666664">
    <property type="protein sequence ID" value="EEN45002.1"/>
    <property type="molecule type" value="Genomic_DNA"/>
</dbReference>
<dbReference type="FunFam" id="3.10.100.10:FF:000103">
    <property type="entry name" value="Uncharacterized protein"/>
    <property type="match status" value="1"/>
</dbReference>
<dbReference type="InterPro" id="IPR001304">
    <property type="entry name" value="C-type_lectin-like"/>
</dbReference>
<dbReference type="PANTHER" id="PTHR22799">
    <property type="entry name" value="TETRANECTIN-RELATED"/>
    <property type="match status" value="1"/>
</dbReference>
<dbReference type="PROSITE" id="PS50041">
    <property type="entry name" value="C_TYPE_LECTIN_2"/>
    <property type="match status" value="1"/>
</dbReference>
<feature type="non-terminal residue" evidence="5">
    <location>
        <position position="1"/>
    </location>
</feature>
<gene>
    <name evidence="5" type="ORF">BRAFLDRAFT_89182</name>
</gene>
<dbReference type="PANTHER" id="PTHR22799:SF6">
    <property type="entry name" value="C-TYPE LECTIN DOMAIN FAMILY 4 MEMBER M-LIKE"/>
    <property type="match status" value="1"/>
</dbReference>
<dbReference type="InterPro" id="IPR051663">
    <property type="entry name" value="CLec_Tetranectin-domain"/>
</dbReference>
<keyword evidence="3" id="KW-0175">Coiled coil</keyword>
<evidence type="ECO:0000313" key="5">
    <source>
        <dbReference type="EMBL" id="EEN45002.1"/>
    </source>
</evidence>
<proteinExistence type="predicted"/>
<sequence length="663" mass="74502">EANGAEQHWADHRGPGGAPDIPLLTTVVLKLIIDTAVGEGSKTSILGQLSTICSSDPKLTVISFLKVFAFALQVVGQPVRCGTVERCGIVHCGILYSLSDSGTVGRCGSVHCCILYSLSDSGPLGWWRIGHGCILYSRSLYYVGQRHCRTVWYTTLLYIVFAVGQRHCRTVWYTTLLYIVFAVGQRHRRTVGYSTLLYIVFAIGQRDRRTVWYSIWLYVVFAVGQRDRRTVWYSIWLYVVFAVGQRDRRRWYGTWLYVVFAVGQRHRRTDSGTVGRCGTVQCCMLYLLVDSGHRRTVWYSTLLYIVFAVGQRTPSDGVVQYMVVCCIRCWTAAPSDGVVRLLDNHVENSLLDSGVDRTYPGGASRGALCSFIRSHRSCIATGIAVLIAVGLASLTFINKEEISQLSTTVDALKRDQDDMRQLSTTVDALKRDRDDMRQLSNTVDALKRDQDDMRQLSTTVDALKRDRDDMRQLSTTVDALKRDRDDMRQLSTPVDALKRNMDSERSRVTVLEQRLQEMSSCPKGYTEFRGICYKAFNTGKAFGDAAAACGEDGGTLAMPRDAETNAFLVSLYKSVSDKGGFWIGLHDQREEGRFEWVDGSALGTYNSWAPGQPNNFDGNQDCVCYSTASSRKDKWVDFSCFWPYRFICQAVPENMSQLKSSSD</sequence>
<dbReference type="GO" id="GO:0030246">
    <property type="term" value="F:carbohydrate binding"/>
    <property type="evidence" value="ECO:0007669"/>
    <property type="project" value="UniProtKB-KW"/>
</dbReference>
<evidence type="ECO:0000259" key="4">
    <source>
        <dbReference type="PROSITE" id="PS50041"/>
    </source>
</evidence>
<keyword evidence="1" id="KW-0430">Lectin</keyword>
<evidence type="ECO:0000256" key="1">
    <source>
        <dbReference type="ARBA" id="ARBA00022734"/>
    </source>
</evidence>
<dbReference type="Gene3D" id="3.10.100.10">
    <property type="entry name" value="Mannose-Binding Protein A, subunit A"/>
    <property type="match status" value="1"/>
</dbReference>
<dbReference type="Gene3D" id="1.20.1480.30">
    <property type="entry name" value="Designed four-helix bundle protein"/>
    <property type="match status" value="1"/>
</dbReference>
<name>C3ZRC9_BRAFL</name>
<feature type="coiled-coil region" evidence="3">
    <location>
        <begin position="412"/>
        <end position="514"/>
    </location>
</feature>
<keyword evidence="2" id="KW-1015">Disulfide bond</keyword>
<dbReference type="InterPro" id="IPR016187">
    <property type="entry name" value="CTDL_fold"/>
</dbReference>
<protein>
    <recommendedName>
        <fullName evidence="4">C-type lectin domain-containing protein</fullName>
    </recommendedName>
</protein>
<dbReference type="InterPro" id="IPR018378">
    <property type="entry name" value="C-type_lectin_CS"/>
</dbReference>
<dbReference type="CDD" id="cd00037">
    <property type="entry name" value="CLECT"/>
    <property type="match status" value="1"/>
</dbReference>